<name>A0A6G1II95_9PLEO</name>
<keyword evidence="6" id="KW-1185">Reference proteome</keyword>
<keyword evidence="2" id="KW-0521">NADP</keyword>
<gene>
    <name evidence="5" type="ORF">K458DRAFT_377503</name>
</gene>
<dbReference type="SUPFAM" id="SSF51735">
    <property type="entry name" value="NAD(P)-binding Rossmann-fold domains"/>
    <property type="match status" value="1"/>
</dbReference>
<dbReference type="CDD" id="cd05259">
    <property type="entry name" value="PCBER_SDR_a"/>
    <property type="match status" value="1"/>
</dbReference>
<dbReference type="PANTHER" id="PTHR47706">
    <property type="entry name" value="NMRA-LIKE FAMILY PROTEIN"/>
    <property type="match status" value="1"/>
</dbReference>
<protein>
    <submittedName>
        <fullName evidence="5">NAD(P)-binding protein</fullName>
    </submittedName>
</protein>
<evidence type="ECO:0000256" key="3">
    <source>
        <dbReference type="ARBA" id="ARBA00023002"/>
    </source>
</evidence>
<dbReference type="AlphaFoldDB" id="A0A6G1II95"/>
<evidence type="ECO:0000256" key="2">
    <source>
        <dbReference type="ARBA" id="ARBA00022857"/>
    </source>
</evidence>
<comment type="similarity">
    <text evidence="1">Belongs to the NmrA-type oxidoreductase family. Isoflavone reductase subfamily.</text>
</comment>
<evidence type="ECO:0000259" key="4">
    <source>
        <dbReference type="Pfam" id="PF13460"/>
    </source>
</evidence>
<dbReference type="InterPro" id="IPR045312">
    <property type="entry name" value="PCBER-like"/>
</dbReference>
<dbReference type="OrthoDB" id="9974981at2759"/>
<reference evidence="5" key="1">
    <citation type="journal article" date="2020" name="Stud. Mycol.">
        <title>101 Dothideomycetes genomes: a test case for predicting lifestyles and emergence of pathogens.</title>
        <authorList>
            <person name="Haridas S."/>
            <person name="Albert R."/>
            <person name="Binder M."/>
            <person name="Bloem J."/>
            <person name="Labutti K."/>
            <person name="Salamov A."/>
            <person name="Andreopoulos B."/>
            <person name="Baker S."/>
            <person name="Barry K."/>
            <person name="Bills G."/>
            <person name="Bluhm B."/>
            <person name="Cannon C."/>
            <person name="Castanera R."/>
            <person name="Culley D."/>
            <person name="Daum C."/>
            <person name="Ezra D."/>
            <person name="Gonzalez J."/>
            <person name="Henrissat B."/>
            <person name="Kuo A."/>
            <person name="Liang C."/>
            <person name="Lipzen A."/>
            <person name="Lutzoni F."/>
            <person name="Magnuson J."/>
            <person name="Mondo S."/>
            <person name="Nolan M."/>
            <person name="Ohm R."/>
            <person name="Pangilinan J."/>
            <person name="Park H.-J."/>
            <person name="Ramirez L."/>
            <person name="Alfaro M."/>
            <person name="Sun H."/>
            <person name="Tritt A."/>
            <person name="Yoshinaga Y."/>
            <person name="Zwiers L.-H."/>
            <person name="Turgeon B."/>
            <person name="Goodwin S."/>
            <person name="Spatafora J."/>
            <person name="Crous P."/>
            <person name="Grigoriev I."/>
        </authorList>
    </citation>
    <scope>NUCLEOTIDE SEQUENCE</scope>
    <source>
        <strain evidence="5">CBS 122367</strain>
    </source>
</reference>
<evidence type="ECO:0000313" key="5">
    <source>
        <dbReference type="EMBL" id="KAF2677956.1"/>
    </source>
</evidence>
<organism evidence="5 6">
    <name type="scientific">Lentithecium fluviatile CBS 122367</name>
    <dbReference type="NCBI Taxonomy" id="1168545"/>
    <lineage>
        <taxon>Eukaryota</taxon>
        <taxon>Fungi</taxon>
        <taxon>Dikarya</taxon>
        <taxon>Ascomycota</taxon>
        <taxon>Pezizomycotina</taxon>
        <taxon>Dothideomycetes</taxon>
        <taxon>Pleosporomycetidae</taxon>
        <taxon>Pleosporales</taxon>
        <taxon>Massarineae</taxon>
        <taxon>Lentitheciaceae</taxon>
        <taxon>Lentithecium</taxon>
    </lineage>
</organism>
<dbReference type="Gene3D" id="3.40.50.720">
    <property type="entry name" value="NAD(P)-binding Rossmann-like Domain"/>
    <property type="match status" value="1"/>
</dbReference>
<sequence>MSGALKNIIIAGANGSVGAPILSVLLAEPSFTVTILSRASSSAKFPSGIPVKQISDAYTFDELKEAFADQDAVVVALSTTPVTKDDLAFRIIDAAVAAGVKRLIPSEFGTNNLDPRARSLVPVYDLKGKMLEYLIKRAEESKGALTWTSISCGSWLDWGLNPAKSGNFLNIDVKTRKATLWDSGLSRFAVTTSANTGLAVAKALLNPELTANKQVFLSDFVTTSREIVDSLEKQLGEKFSIEKKESAPVIEELRGKYEGGDFNATYGLLALSFVADMDVGYDFEKEQEVWNGKLGLPRRTLDEVVREAIELAKSTP</sequence>
<dbReference type="PANTHER" id="PTHR47706:SF10">
    <property type="entry name" value="NMRA-LIKE DOMAIN-CONTAINING PROTEIN"/>
    <property type="match status" value="1"/>
</dbReference>
<dbReference type="Gene3D" id="3.90.25.10">
    <property type="entry name" value="UDP-galactose 4-epimerase, domain 1"/>
    <property type="match status" value="1"/>
</dbReference>
<dbReference type="Proteomes" id="UP000799291">
    <property type="component" value="Unassembled WGS sequence"/>
</dbReference>
<accession>A0A6G1II95</accession>
<dbReference type="EMBL" id="MU005616">
    <property type="protein sequence ID" value="KAF2677956.1"/>
    <property type="molecule type" value="Genomic_DNA"/>
</dbReference>
<keyword evidence="3" id="KW-0560">Oxidoreductase</keyword>
<dbReference type="InterPro" id="IPR016040">
    <property type="entry name" value="NAD(P)-bd_dom"/>
</dbReference>
<dbReference type="InterPro" id="IPR051609">
    <property type="entry name" value="NmrA/Isoflavone_reductase-like"/>
</dbReference>
<evidence type="ECO:0000256" key="1">
    <source>
        <dbReference type="ARBA" id="ARBA00005725"/>
    </source>
</evidence>
<evidence type="ECO:0000313" key="6">
    <source>
        <dbReference type="Proteomes" id="UP000799291"/>
    </source>
</evidence>
<dbReference type="InterPro" id="IPR036291">
    <property type="entry name" value="NAD(P)-bd_dom_sf"/>
</dbReference>
<proteinExistence type="inferred from homology"/>
<dbReference type="Pfam" id="PF13460">
    <property type="entry name" value="NAD_binding_10"/>
    <property type="match status" value="1"/>
</dbReference>
<feature type="domain" description="NAD(P)-binding" evidence="4">
    <location>
        <begin position="12"/>
        <end position="157"/>
    </location>
</feature>
<dbReference type="GO" id="GO:0016491">
    <property type="term" value="F:oxidoreductase activity"/>
    <property type="evidence" value="ECO:0007669"/>
    <property type="project" value="UniProtKB-KW"/>
</dbReference>